<dbReference type="Gene3D" id="3.90.550.10">
    <property type="entry name" value="Spore Coat Polysaccharide Biosynthesis Protein SpsA, Chain A"/>
    <property type="match status" value="1"/>
</dbReference>
<dbReference type="PANTHER" id="PTHR47183:SF1">
    <property type="entry name" value="GLUCOSE-1-PHOSPHATE CYTIDYLYLTRANSFERASE"/>
    <property type="match status" value="1"/>
</dbReference>
<evidence type="ECO:0000259" key="1">
    <source>
        <dbReference type="Pfam" id="PF00483"/>
    </source>
</evidence>
<dbReference type="InterPro" id="IPR029044">
    <property type="entry name" value="Nucleotide-diphossugar_trans"/>
</dbReference>
<evidence type="ECO:0000313" key="3">
    <source>
        <dbReference type="Proteomes" id="UP000290932"/>
    </source>
</evidence>
<dbReference type="Pfam" id="PF00483">
    <property type="entry name" value="NTP_transferase"/>
    <property type="match status" value="1"/>
</dbReference>
<dbReference type="InterPro" id="IPR013446">
    <property type="entry name" value="G1P_cyt_trans-like"/>
</dbReference>
<feature type="domain" description="Nucleotidyl transferase" evidence="1">
    <location>
        <begin position="11"/>
        <end position="250"/>
    </location>
</feature>
<dbReference type="SUPFAM" id="SSF53448">
    <property type="entry name" value="Nucleotide-diphospho-sugar transferases"/>
    <property type="match status" value="1"/>
</dbReference>
<comment type="caution">
    <text evidence="2">The sequence shown here is derived from an EMBL/GenBank/DDBJ whole genome shotgun (WGS) entry which is preliminary data.</text>
</comment>
<accession>A0A498GVM4</accession>
<dbReference type="PANTHER" id="PTHR47183">
    <property type="entry name" value="GLUCOSE-1-PHOSPHATE CYTIDYLYLTRANSFERASE-RELATED"/>
    <property type="match status" value="1"/>
</dbReference>
<evidence type="ECO:0000313" key="2">
    <source>
        <dbReference type="EMBL" id="RXE55091.1"/>
    </source>
</evidence>
<proteinExistence type="predicted"/>
<dbReference type="RefSeq" id="WP_128694914.1">
    <property type="nucleotide sequence ID" value="NZ_LHQS01000004.1"/>
</dbReference>
<name>A0A498GVM4_9EURY</name>
<dbReference type="Proteomes" id="UP000290932">
    <property type="component" value="Unassembled WGS sequence"/>
</dbReference>
<sequence length="263" mass="30886">MQLPEKPLDVIIFCGGRGTRLSEKTKEVPKPLVELGQYPILWHIMKLYSHFDCNRFILTLGYKGEMITNYFLYQHPLMQNFSVTLAEPRMPVPKDDWELCFVQTGLESRTARRLLLCRDHITSGRFMVTYGDGVADIDITKLLERHQHLREKHGIIATITVSRPYSKYGIVRMEGDIVESFSEKPQMSEYINVGFMVLEPEIFDYIRPDEDVMFEDTLQDVANDGKLGFYIHPGFWHAMDTYKDYADLNTMWKENPRWKIWTD</sequence>
<dbReference type="AlphaFoldDB" id="A0A498GVM4"/>
<keyword evidence="3" id="KW-1185">Reference proteome</keyword>
<gene>
    <name evidence="2" type="ORF">ABH15_12725</name>
</gene>
<dbReference type="InterPro" id="IPR005835">
    <property type="entry name" value="NTP_transferase_dom"/>
</dbReference>
<reference evidence="2 3" key="1">
    <citation type="journal article" date="2015" name="Int. J. Syst. Evol. Microbiol.">
        <title>Methanoculleus taiwanensis sp. nov., a methanogen isolated from deep marine sediment at the deformation front area near Taiwan.</title>
        <authorList>
            <person name="Weng C.Y."/>
            <person name="Chen S.C."/>
            <person name="Lai M.C."/>
            <person name="Wu S.Y."/>
            <person name="Lin S."/>
            <person name="Yang T.F."/>
            <person name="Chen P.C."/>
        </authorList>
    </citation>
    <scope>NUCLEOTIDE SEQUENCE [LARGE SCALE GENOMIC DNA]</scope>
    <source>
        <strain evidence="2 3">CYW4</strain>
    </source>
</reference>
<dbReference type="GO" id="GO:0047343">
    <property type="term" value="F:glucose-1-phosphate cytidylyltransferase activity"/>
    <property type="evidence" value="ECO:0007669"/>
    <property type="project" value="InterPro"/>
</dbReference>
<organism evidence="2 3">
    <name type="scientific">Methanoculleus taiwanensis</name>
    <dbReference type="NCBI Taxonomy" id="1550565"/>
    <lineage>
        <taxon>Archaea</taxon>
        <taxon>Methanobacteriati</taxon>
        <taxon>Methanobacteriota</taxon>
        <taxon>Stenosarchaea group</taxon>
        <taxon>Methanomicrobia</taxon>
        <taxon>Methanomicrobiales</taxon>
        <taxon>Methanomicrobiaceae</taxon>
        <taxon>Methanoculleus</taxon>
    </lineage>
</organism>
<dbReference type="EMBL" id="LHQS01000004">
    <property type="protein sequence ID" value="RXE55091.1"/>
    <property type="molecule type" value="Genomic_DNA"/>
</dbReference>
<protein>
    <recommendedName>
        <fullName evidence="1">Nucleotidyl transferase domain-containing protein</fullName>
    </recommendedName>
</protein>